<dbReference type="SUPFAM" id="SSF53067">
    <property type="entry name" value="Actin-like ATPase domain"/>
    <property type="match status" value="1"/>
</dbReference>
<proteinExistence type="predicted"/>
<dbReference type="HOGENOM" id="CLU_874168_0_0_0"/>
<dbReference type="STRING" id="580340.Tlie_0858"/>
<dbReference type="Proteomes" id="UP000005868">
    <property type="component" value="Chromosome"/>
</dbReference>
<dbReference type="PANTHER" id="PTHR32432">
    <property type="entry name" value="CELL DIVISION PROTEIN FTSA-RELATED"/>
    <property type="match status" value="1"/>
</dbReference>
<dbReference type="EMBL" id="CP003096">
    <property type="protein sequence ID" value="AER66591.1"/>
    <property type="molecule type" value="Genomic_DNA"/>
</dbReference>
<dbReference type="PANTHER" id="PTHR32432:SF3">
    <property type="entry name" value="ETHANOLAMINE UTILIZATION PROTEIN EUTJ"/>
    <property type="match status" value="1"/>
</dbReference>
<dbReference type="eggNOG" id="COG4972">
    <property type="taxonomic scope" value="Bacteria"/>
</dbReference>
<name>G7V9P1_THELD</name>
<accession>G7V9P1</accession>
<dbReference type="Pfam" id="PF11104">
    <property type="entry name" value="PilM_2"/>
    <property type="match status" value="1"/>
</dbReference>
<reference evidence="2" key="1">
    <citation type="submission" date="2011-10" db="EMBL/GenBank/DDBJ databases">
        <title>The complete genome of chromosome of Thermovirga lienii DSM 17291.</title>
        <authorList>
            <consortium name="US DOE Joint Genome Institute (JGI-PGF)"/>
            <person name="Lucas S."/>
            <person name="Copeland A."/>
            <person name="Lapidus A."/>
            <person name="Glavina del Rio T."/>
            <person name="Dalin E."/>
            <person name="Tice H."/>
            <person name="Bruce D."/>
            <person name="Goodwin L."/>
            <person name="Pitluck S."/>
            <person name="Peters L."/>
            <person name="Mikhailova N."/>
            <person name="Saunders E."/>
            <person name="Kyrpides N."/>
            <person name="Mavromatis K."/>
            <person name="Ivanova N."/>
            <person name="Last F.I."/>
            <person name="Brettin T."/>
            <person name="Detter J.C."/>
            <person name="Han C."/>
            <person name="Larimer F."/>
            <person name="Land M."/>
            <person name="Hauser L."/>
            <person name="Markowitz V."/>
            <person name="Cheng J.-F."/>
            <person name="Hugenholtz P."/>
            <person name="Woyke T."/>
            <person name="Wu D."/>
            <person name="Spring S."/>
            <person name="Schroeder M."/>
            <person name="Brambilla E.-M."/>
            <person name="Klenk H.-P."/>
            <person name="Eisen J.A."/>
        </authorList>
    </citation>
    <scope>NUCLEOTIDE SEQUENCE [LARGE SCALE GENOMIC DNA]</scope>
    <source>
        <strain evidence="2">ATCC BAA-1197 / DSM 17291 / Cas60314</strain>
    </source>
</reference>
<dbReference type="InterPro" id="IPR043129">
    <property type="entry name" value="ATPase_NBD"/>
</dbReference>
<dbReference type="InterPro" id="IPR050696">
    <property type="entry name" value="FtsA/MreB"/>
</dbReference>
<dbReference type="Gene3D" id="3.30.420.40">
    <property type="match status" value="1"/>
</dbReference>
<dbReference type="KEGG" id="tli:Tlie_0858"/>
<organism evidence="1 2">
    <name type="scientific">Thermovirga lienii (strain ATCC BAA-1197 / DSM 17291 / Cas60314)</name>
    <dbReference type="NCBI Taxonomy" id="580340"/>
    <lineage>
        <taxon>Bacteria</taxon>
        <taxon>Thermotogati</taxon>
        <taxon>Synergistota</taxon>
        <taxon>Synergistia</taxon>
        <taxon>Synergistales</taxon>
        <taxon>Thermovirgaceae</taxon>
        <taxon>Thermovirga</taxon>
    </lineage>
</organism>
<protein>
    <submittedName>
        <fullName evidence="1">Tfp pilus assembly protein ATPase PilM-like protein</fullName>
    </submittedName>
</protein>
<dbReference type="OrthoDB" id="4417at2"/>
<dbReference type="AlphaFoldDB" id="G7V9P1"/>
<dbReference type="InterPro" id="IPR005883">
    <property type="entry name" value="PilM"/>
</dbReference>
<evidence type="ECO:0000313" key="2">
    <source>
        <dbReference type="Proteomes" id="UP000005868"/>
    </source>
</evidence>
<sequence length="318" mass="34515">MTVAFFAKKSLAAGLSLASGHVRYVELERSGGELSVARSGEVELGPGIVDGEMIADVQALEGKLEELKSYIGGHWGAPVSLSLPSRDVLLRIVEMPSLAPDEAKEALKWDFEKYFPFPYAEAVFDLSPVDLPGEPDVTTSRFLVAAARLRVVEGLMEVTKRVGIKVNAVEPSGVPLYRSFKGAHTESDIITGTMVVSVGSLSSQIIVGFGDNGIIYRTLLFGGRPKDGLDSSSGFVAVAREVSSTFTYLASQFREMRVDEIILCGDYGKEELLKEELQKATDTAVVVKDPWEIWNIRGAPADRWGWETALGLAVRDLS</sequence>
<keyword evidence="2" id="KW-1185">Reference proteome</keyword>
<evidence type="ECO:0000313" key="1">
    <source>
        <dbReference type="EMBL" id="AER66591.1"/>
    </source>
</evidence>
<gene>
    <name evidence="1" type="ordered locus">Tlie_0858</name>
</gene>
<reference evidence="1 2" key="2">
    <citation type="journal article" date="2012" name="Stand. Genomic Sci.">
        <title>Genome sequence of the moderately thermophilic, amino-acid-degrading and sulfur-reducing bacterium Thermovirga lienii type strain (Cas60314(T)).</title>
        <authorList>
            <person name="Goker M."/>
            <person name="Saunders E."/>
            <person name="Lapidus A."/>
            <person name="Nolan M."/>
            <person name="Lucas S."/>
            <person name="Hammon N."/>
            <person name="Deshpande S."/>
            <person name="Cheng J.F."/>
            <person name="Han C."/>
            <person name="Tapia R."/>
            <person name="Goodwin L.A."/>
            <person name="Pitluck S."/>
            <person name="Liolios K."/>
            <person name="Mavromatis K."/>
            <person name="Pagani I."/>
            <person name="Ivanova N."/>
            <person name="Mikhailova N."/>
            <person name="Pati A."/>
            <person name="Chen A."/>
            <person name="Palaniappan K."/>
            <person name="Land M."/>
            <person name="Chang Y.J."/>
            <person name="Jeffries C.D."/>
            <person name="Brambilla E.M."/>
            <person name="Rohde M."/>
            <person name="Spring S."/>
            <person name="Detter J.C."/>
            <person name="Woyke T."/>
            <person name="Bristow J."/>
            <person name="Eisen J.A."/>
            <person name="Markowitz V."/>
            <person name="Hugenholtz P."/>
            <person name="Kyrpides N.C."/>
            <person name="Klenk H.P."/>
        </authorList>
    </citation>
    <scope>NUCLEOTIDE SEQUENCE [LARGE SCALE GENOMIC DNA]</scope>
    <source>
        <strain evidence="2">ATCC BAA-1197 / DSM 17291 / Cas60314</strain>
    </source>
</reference>